<dbReference type="SUPFAM" id="SSF81995">
    <property type="entry name" value="beta-sandwich domain of Sec23/24"/>
    <property type="match status" value="1"/>
</dbReference>
<comment type="similarity">
    <text evidence="1">Belongs to the SEC23/SEC24 family. SEC23 subfamily.</text>
</comment>
<evidence type="ECO:0000313" key="2">
    <source>
        <dbReference type="EMBL" id="WZN65334.1"/>
    </source>
</evidence>
<keyword evidence="1" id="KW-0256">Endoplasmic reticulum</keyword>
<keyword evidence="1" id="KW-0931">ER-Golgi transport</keyword>
<comment type="subcellular location">
    <subcellularLocation>
        <location evidence="1">Cytoplasmic vesicle</location>
        <location evidence="1">COPII-coated vesicle membrane</location>
        <topology evidence="1">Peripheral membrane protein</topology>
        <orientation evidence="1">Cytoplasmic side</orientation>
    </subcellularLocation>
    <subcellularLocation>
        <location evidence="1">Endoplasmic reticulum membrane</location>
        <topology evidence="1">Peripheral membrane protein</topology>
        <orientation evidence="1">Cytoplasmic side</orientation>
    </subcellularLocation>
</comment>
<dbReference type="Gene3D" id="3.40.50.410">
    <property type="entry name" value="von Willebrand factor, type A domain"/>
    <property type="match status" value="1"/>
</dbReference>
<organism evidence="2 3">
    <name type="scientific">Chloropicon roscoffensis</name>
    <dbReference type="NCBI Taxonomy" id="1461544"/>
    <lineage>
        <taxon>Eukaryota</taxon>
        <taxon>Viridiplantae</taxon>
        <taxon>Chlorophyta</taxon>
        <taxon>Chloropicophyceae</taxon>
        <taxon>Chloropicales</taxon>
        <taxon>Chloropicaceae</taxon>
        <taxon>Chloropicon</taxon>
    </lineage>
</organism>
<protein>
    <recommendedName>
        <fullName evidence="1">Protein transport protein SEC23</fullName>
    </recommendedName>
</protein>
<proteinExistence type="inferred from homology"/>
<evidence type="ECO:0000313" key="3">
    <source>
        <dbReference type="Proteomes" id="UP001472866"/>
    </source>
</evidence>
<dbReference type="PANTHER" id="PTHR11141:SF6">
    <property type="entry name" value="PROTEIN TRANSPORT PROTEIN SEC23 A"/>
    <property type="match status" value="1"/>
</dbReference>
<dbReference type="GO" id="GO:0090110">
    <property type="term" value="P:COPII-coated vesicle cargo loading"/>
    <property type="evidence" value="ECO:0007669"/>
    <property type="project" value="TreeGrafter"/>
</dbReference>
<comment type="function">
    <text evidence="1">Component of the coat protein complex II (COPII) which promotes the formation of transport vesicles from the endoplasmic reticulum (ER). The coat has two main functions, the physical deformation of the endoplasmic reticulum membrane into vesicles and the selection of cargo molecules.</text>
</comment>
<dbReference type="Gene3D" id="2.30.30.380">
    <property type="entry name" value="Zn-finger domain of Sec23/24"/>
    <property type="match status" value="1"/>
</dbReference>
<dbReference type="EMBL" id="CP151512">
    <property type="protein sequence ID" value="WZN65334.1"/>
    <property type="molecule type" value="Genomic_DNA"/>
</dbReference>
<keyword evidence="1" id="KW-0813">Transport</keyword>
<dbReference type="PANTHER" id="PTHR11141">
    <property type="entry name" value="PROTEIN TRANSPORT PROTEIN SEC23"/>
    <property type="match status" value="1"/>
</dbReference>
<dbReference type="SUPFAM" id="SSF82754">
    <property type="entry name" value="C-terminal, gelsolin-like domain of Sec23/24"/>
    <property type="match status" value="1"/>
</dbReference>
<dbReference type="InterPro" id="IPR036174">
    <property type="entry name" value="Znf_Sec23_Sec24_sf"/>
</dbReference>
<dbReference type="GO" id="GO:0030127">
    <property type="term" value="C:COPII vesicle coat"/>
    <property type="evidence" value="ECO:0007669"/>
    <property type="project" value="InterPro"/>
</dbReference>
<dbReference type="GO" id="GO:0008270">
    <property type="term" value="F:zinc ion binding"/>
    <property type="evidence" value="ECO:0007669"/>
    <property type="project" value="InterPro"/>
</dbReference>
<evidence type="ECO:0000256" key="1">
    <source>
        <dbReference type="RuleBase" id="RU365030"/>
    </source>
</evidence>
<dbReference type="InterPro" id="IPR036465">
    <property type="entry name" value="vWFA_dom_sf"/>
</dbReference>
<gene>
    <name evidence="2" type="ORF">HKI87_12g68920</name>
</gene>
<dbReference type="GO" id="GO:0005096">
    <property type="term" value="F:GTPase activator activity"/>
    <property type="evidence" value="ECO:0007669"/>
    <property type="project" value="TreeGrafter"/>
</dbReference>
<keyword evidence="1" id="KW-0862">Zinc</keyword>
<dbReference type="InterPro" id="IPR037364">
    <property type="entry name" value="Sec23"/>
</dbReference>
<keyword evidence="1" id="KW-0963">Cytoplasm</keyword>
<dbReference type="InterPro" id="IPR036180">
    <property type="entry name" value="Gelsolin-like_dom_sf"/>
</dbReference>
<accession>A0AAX4PHC2</accession>
<dbReference type="GO" id="GO:0070971">
    <property type="term" value="C:endoplasmic reticulum exit site"/>
    <property type="evidence" value="ECO:0007669"/>
    <property type="project" value="TreeGrafter"/>
</dbReference>
<keyword evidence="1" id="KW-0653">Protein transport</keyword>
<keyword evidence="1" id="KW-0472">Membrane</keyword>
<dbReference type="SUPFAM" id="SSF82919">
    <property type="entry name" value="Zn-finger domain of Sec23/24"/>
    <property type="match status" value="1"/>
</dbReference>
<name>A0AAX4PHC2_9CHLO</name>
<dbReference type="Gene3D" id="1.20.120.730">
    <property type="entry name" value="Sec23/Sec24 helical domain"/>
    <property type="match status" value="1"/>
</dbReference>
<dbReference type="GO" id="GO:0005789">
    <property type="term" value="C:endoplasmic reticulum membrane"/>
    <property type="evidence" value="ECO:0007669"/>
    <property type="project" value="UniProtKB-SubCell"/>
</dbReference>
<keyword evidence="1" id="KW-0968">Cytoplasmic vesicle</keyword>
<dbReference type="AlphaFoldDB" id="A0AAX4PHC2"/>
<dbReference type="Proteomes" id="UP001472866">
    <property type="component" value="Chromosome 12"/>
</dbReference>
<reference evidence="2 3" key="1">
    <citation type="submission" date="2024-03" db="EMBL/GenBank/DDBJ databases">
        <title>Complete genome sequence of the green alga Chloropicon roscoffensis RCC1871.</title>
        <authorList>
            <person name="Lemieux C."/>
            <person name="Pombert J.-F."/>
            <person name="Otis C."/>
            <person name="Turmel M."/>
        </authorList>
    </citation>
    <scope>NUCLEOTIDE SEQUENCE [LARGE SCALE GENOMIC DNA]</scope>
    <source>
        <strain evidence="2 3">RCC1871</strain>
    </source>
</reference>
<sequence>MTAPASGSGHIRLCSAKIPRDAAVANTCKIPLGAVVEPFSRHLEQGVKRISVPSAAHVARCSNCFALASPFCDLRRGPTNQIAGWRCALCGTLNAPPATKEHENVLLGQTEAGGGCAELRFPPMSETGSGSVSRTLVLVVDSTLDADQLDLLRPGLVGFLRDALRDDLAPTSVALVTYGSSVRFHRLAIQTGGPVSESDAFPARLQSRRNSARADRLLAAGRSRWFARVAPDANGRARLVEGLERALLSVNPYEADGGAAAHERPRCMVGAIALACRAAALPGDWSRGKGPSLASVLVVGGGWCTAGPGAVPGLSDADRQLRELESAREVEAIAEEIGGAGSCIVDILGCGHVPLDVTGLYPLTQNTGGCLLTYEAVGDSLWRGMRETWARTVGVGAVADFRVGGGVRVDRICGPVVPWPAAARPPIGSAAGGLTDNAVGLTSCERGVGVCLSLRMLENVSRDSCFLQGEFYYADLGGERRLRVVTERMAATSSGREFLLSVDPVVCGVHLAKTAVLDARRHKFTAKAREGVCVALERRVREICENFCAKRREGGGGVMGRVLGARRTCDLGEELASLAEFAYFATRTPALSPRASHHPDERASFATWLLRCGVDEARRMVWPRATLLDGTALPACDAALGLCPHFALDCGGECLVWASRREAEGGRGGGQSALVQAYRDLVLGGAGGRFPCPDFVLCQEGSPEARRVVSRLVPTRQDSVRDQGNQCRALLRLSEGEREAMAAALLSTYHRTDEPSFREWCAGLGLNCGQHALG</sequence>
<dbReference type="GO" id="GO:0006886">
    <property type="term" value="P:intracellular protein transport"/>
    <property type="evidence" value="ECO:0007669"/>
    <property type="project" value="InterPro"/>
</dbReference>
<keyword evidence="1" id="KW-0479">Metal-binding</keyword>
<keyword evidence="3" id="KW-1185">Reference proteome</keyword>